<reference evidence="14" key="1">
    <citation type="submission" date="2025-08" db="UniProtKB">
        <authorList>
            <consortium name="RefSeq"/>
        </authorList>
    </citation>
    <scope>IDENTIFICATION</scope>
    <source>
        <tissue evidence="14">Gonads</tissue>
    </source>
</reference>
<keyword evidence="8" id="KW-1133">Transmembrane helix</keyword>
<keyword evidence="11" id="KW-0472">Membrane</keyword>
<dbReference type="PANTHER" id="PTHR13269">
    <property type="entry name" value="NUCLEOPORIN NDC1"/>
    <property type="match status" value="1"/>
</dbReference>
<dbReference type="PANTHER" id="PTHR13269:SF6">
    <property type="entry name" value="NUCLEOPORIN NDC1"/>
    <property type="match status" value="1"/>
</dbReference>
<evidence type="ECO:0000256" key="1">
    <source>
        <dbReference type="ARBA" id="ARBA00004232"/>
    </source>
</evidence>
<evidence type="ECO:0000256" key="9">
    <source>
        <dbReference type="ARBA" id="ARBA00023010"/>
    </source>
</evidence>
<evidence type="ECO:0000256" key="6">
    <source>
        <dbReference type="ARBA" id="ARBA00022816"/>
    </source>
</evidence>
<dbReference type="AlphaFoldDB" id="A0A1S3JNY1"/>
<dbReference type="STRING" id="7574.A0A1S3JNY1"/>
<keyword evidence="7" id="KW-0653">Protein transport</keyword>
<dbReference type="GO" id="GO:0015031">
    <property type="term" value="P:protein transport"/>
    <property type="evidence" value="ECO:0007669"/>
    <property type="project" value="UniProtKB-KW"/>
</dbReference>
<accession>A0A1S3JNY1</accession>
<keyword evidence="13" id="KW-1185">Reference proteome</keyword>
<comment type="subcellular location">
    <subcellularLocation>
        <location evidence="1">Nucleus membrane</location>
        <topology evidence="1">Multi-pass membrane protein</topology>
    </subcellularLocation>
    <subcellularLocation>
        <location evidence="2">Nucleus</location>
        <location evidence="2">Nuclear pore complex</location>
    </subcellularLocation>
</comment>
<dbReference type="GO" id="GO:0031965">
    <property type="term" value="C:nuclear membrane"/>
    <property type="evidence" value="ECO:0007669"/>
    <property type="project" value="UniProtKB-SubCell"/>
</dbReference>
<dbReference type="OrthoDB" id="67850at2759"/>
<dbReference type="Proteomes" id="UP000085678">
    <property type="component" value="Unplaced"/>
</dbReference>
<sequence length="198" mass="22292">MTSIRNHTSHVSRDSPYGIMDVTSPSVIYRGPQVNGFKSPASGPAPLPKQPSIADKIAEYIKKRKAVSYFLSDFPEAKSQRLFADCKVQIWAVEALSYLVASSYHEDTFGVVQKSLPAILTSMLSLQESVEKCFKLSTGASRRVLRGQNDPDGLRFALKASLRTCLYRVVNKFKDHLSIMQLPPDQTRKLKQFMEYKE</sequence>
<evidence type="ECO:0000256" key="10">
    <source>
        <dbReference type="ARBA" id="ARBA00023132"/>
    </source>
</evidence>
<keyword evidence="12" id="KW-0539">Nucleus</keyword>
<evidence type="ECO:0000313" key="13">
    <source>
        <dbReference type="Proteomes" id="UP000085678"/>
    </source>
</evidence>
<evidence type="ECO:0000313" key="14">
    <source>
        <dbReference type="RefSeq" id="XP_013412057.1"/>
    </source>
</evidence>
<dbReference type="GO" id="GO:0070762">
    <property type="term" value="C:nuclear pore transmembrane ring"/>
    <property type="evidence" value="ECO:0007669"/>
    <property type="project" value="TreeGrafter"/>
</dbReference>
<evidence type="ECO:0000256" key="12">
    <source>
        <dbReference type="ARBA" id="ARBA00023242"/>
    </source>
</evidence>
<evidence type="ECO:0000256" key="11">
    <source>
        <dbReference type="ARBA" id="ARBA00023136"/>
    </source>
</evidence>
<keyword evidence="9" id="KW-0811">Translocation</keyword>
<evidence type="ECO:0000256" key="8">
    <source>
        <dbReference type="ARBA" id="ARBA00022989"/>
    </source>
</evidence>
<evidence type="ECO:0000256" key="4">
    <source>
        <dbReference type="ARBA" id="ARBA00022448"/>
    </source>
</evidence>
<gene>
    <name evidence="14" type="primary">LOC106174868</name>
</gene>
<name>A0A1S3JNY1_LINAN</name>
<proteinExistence type="inferred from homology"/>
<protein>
    <submittedName>
        <fullName evidence="14">Nucleoporin NDC1-like</fullName>
    </submittedName>
</protein>
<dbReference type="Pfam" id="PF09531">
    <property type="entry name" value="Ndc1_Nup"/>
    <property type="match status" value="1"/>
</dbReference>
<keyword evidence="10" id="KW-0906">Nuclear pore complex</keyword>
<dbReference type="InParanoid" id="A0A1S3JNY1"/>
<evidence type="ECO:0000256" key="2">
    <source>
        <dbReference type="ARBA" id="ARBA00004567"/>
    </source>
</evidence>
<dbReference type="GO" id="GO:0006999">
    <property type="term" value="P:nuclear pore organization"/>
    <property type="evidence" value="ECO:0007669"/>
    <property type="project" value="TreeGrafter"/>
</dbReference>
<keyword evidence="5" id="KW-0812">Transmembrane</keyword>
<dbReference type="GO" id="GO:0051028">
    <property type="term" value="P:mRNA transport"/>
    <property type="evidence" value="ECO:0007669"/>
    <property type="project" value="UniProtKB-KW"/>
</dbReference>
<evidence type="ECO:0000256" key="5">
    <source>
        <dbReference type="ARBA" id="ARBA00022692"/>
    </source>
</evidence>
<dbReference type="RefSeq" id="XP_013412057.1">
    <property type="nucleotide sequence ID" value="XM_013556603.1"/>
</dbReference>
<evidence type="ECO:0000256" key="3">
    <source>
        <dbReference type="ARBA" id="ARBA00005760"/>
    </source>
</evidence>
<dbReference type="GeneID" id="106174868"/>
<keyword evidence="6" id="KW-0509">mRNA transport</keyword>
<keyword evidence="4" id="KW-0813">Transport</keyword>
<organism evidence="13 14">
    <name type="scientific">Lingula anatina</name>
    <name type="common">Brachiopod</name>
    <name type="synonym">Lingula unguis</name>
    <dbReference type="NCBI Taxonomy" id="7574"/>
    <lineage>
        <taxon>Eukaryota</taxon>
        <taxon>Metazoa</taxon>
        <taxon>Spiralia</taxon>
        <taxon>Lophotrochozoa</taxon>
        <taxon>Brachiopoda</taxon>
        <taxon>Linguliformea</taxon>
        <taxon>Lingulata</taxon>
        <taxon>Lingulida</taxon>
        <taxon>Linguloidea</taxon>
        <taxon>Lingulidae</taxon>
        <taxon>Lingula</taxon>
    </lineage>
</organism>
<dbReference type="KEGG" id="lak:106174868"/>
<dbReference type="InterPro" id="IPR019049">
    <property type="entry name" value="Nucleoporin_prot_Ndc1/Nup"/>
</dbReference>
<evidence type="ECO:0000256" key="7">
    <source>
        <dbReference type="ARBA" id="ARBA00022927"/>
    </source>
</evidence>
<dbReference type="GO" id="GO:0030674">
    <property type="term" value="F:protein-macromolecule adaptor activity"/>
    <property type="evidence" value="ECO:0007669"/>
    <property type="project" value="TreeGrafter"/>
</dbReference>
<comment type="similarity">
    <text evidence="3">Belongs to the NDC1 family.</text>
</comment>